<dbReference type="Proteomes" id="UP000031443">
    <property type="component" value="Unassembled WGS sequence"/>
</dbReference>
<evidence type="ECO:0000313" key="1">
    <source>
        <dbReference type="EMBL" id="EMP31922.1"/>
    </source>
</evidence>
<name>M7BUX3_CHEMY</name>
<organism evidence="1 2">
    <name type="scientific">Chelonia mydas</name>
    <name type="common">Green sea-turtle</name>
    <name type="synonym">Chelonia agassizi</name>
    <dbReference type="NCBI Taxonomy" id="8469"/>
    <lineage>
        <taxon>Eukaryota</taxon>
        <taxon>Metazoa</taxon>
        <taxon>Chordata</taxon>
        <taxon>Craniata</taxon>
        <taxon>Vertebrata</taxon>
        <taxon>Euteleostomi</taxon>
        <taxon>Archelosauria</taxon>
        <taxon>Testudinata</taxon>
        <taxon>Testudines</taxon>
        <taxon>Cryptodira</taxon>
        <taxon>Durocryptodira</taxon>
        <taxon>Americhelydia</taxon>
        <taxon>Chelonioidea</taxon>
        <taxon>Cheloniidae</taxon>
        <taxon>Chelonia</taxon>
    </lineage>
</organism>
<dbReference type="AlphaFoldDB" id="M7BUX3"/>
<accession>M7BUX3</accession>
<sequence length="198" mass="22560">MYMGDQTNARTANIVTCGTGFDLILQVKVITERLERKKVQGFGSVVTYANCCCYCSLEGFPATPAECLSQIRRRKKRTQDDIFSEILKASAASDHEKTVWRVSISDCMKKEKVDMRKAKESQQEEEREMHQDIMGLFQQQTQTLQTHVNLQVQQSWACLPLQFMENCTAARPYTLLNIPHGIRGHIPTSTTPTTTKEH</sequence>
<protein>
    <submittedName>
        <fullName evidence="1">Uncharacterized protein</fullName>
    </submittedName>
</protein>
<dbReference type="EMBL" id="KB543130">
    <property type="protein sequence ID" value="EMP31922.1"/>
    <property type="molecule type" value="Genomic_DNA"/>
</dbReference>
<gene>
    <name evidence="1" type="ORF">UY3_10960</name>
</gene>
<reference evidence="2" key="1">
    <citation type="journal article" date="2013" name="Nat. Genet.">
        <title>The draft genomes of soft-shell turtle and green sea turtle yield insights into the development and evolution of the turtle-specific body plan.</title>
        <authorList>
            <person name="Wang Z."/>
            <person name="Pascual-Anaya J."/>
            <person name="Zadissa A."/>
            <person name="Li W."/>
            <person name="Niimura Y."/>
            <person name="Huang Z."/>
            <person name="Li C."/>
            <person name="White S."/>
            <person name="Xiong Z."/>
            <person name="Fang D."/>
            <person name="Wang B."/>
            <person name="Ming Y."/>
            <person name="Chen Y."/>
            <person name="Zheng Y."/>
            <person name="Kuraku S."/>
            <person name="Pignatelli M."/>
            <person name="Herrero J."/>
            <person name="Beal K."/>
            <person name="Nozawa M."/>
            <person name="Li Q."/>
            <person name="Wang J."/>
            <person name="Zhang H."/>
            <person name="Yu L."/>
            <person name="Shigenobu S."/>
            <person name="Wang J."/>
            <person name="Liu J."/>
            <person name="Flicek P."/>
            <person name="Searle S."/>
            <person name="Wang J."/>
            <person name="Kuratani S."/>
            <person name="Yin Y."/>
            <person name="Aken B."/>
            <person name="Zhang G."/>
            <person name="Irie N."/>
        </authorList>
    </citation>
    <scope>NUCLEOTIDE SEQUENCE [LARGE SCALE GENOMIC DNA]</scope>
</reference>
<proteinExistence type="predicted"/>
<evidence type="ECO:0000313" key="2">
    <source>
        <dbReference type="Proteomes" id="UP000031443"/>
    </source>
</evidence>
<keyword evidence="2" id="KW-1185">Reference proteome</keyword>